<organism evidence="3 4">
    <name type="scientific">Myotis myotis</name>
    <name type="common">Greater mouse-eared bat</name>
    <name type="synonym">Vespertilio myotis</name>
    <dbReference type="NCBI Taxonomy" id="51298"/>
    <lineage>
        <taxon>Eukaryota</taxon>
        <taxon>Metazoa</taxon>
        <taxon>Chordata</taxon>
        <taxon>Craniata</taxon>
        <taxon>Vertebrata</taxon>
        <taxon>Euteleostomi</taxon>
        <taxon>Mammalia</taxon>
        <taxon>Eutheria</taxon>
        <taxon>Laurasiatheria</taxon>
        <taxon>Chiroptera</taxon>
        <taxon>Yangochiroptera</taxon>
        <taxon>Vespertilionidae</taxon>
        <taxon>Myotis</taxon>
    </lineage>
</organism>
<evidence type="ECO:0000313" key="3">
    <source>
        <dbReference type="EMBL" id="KAF6348988.1"/>
    </source>
</evidence>
<sequence>MPLGTSDTLNILVSSLVSTLLPLITMISLSSGKQGPGTFYFYFTEYRFLSEAFSSSCLAWSPWALGEGQAPRGRLRAPPAQVCVLDEASAMRICEWDTHVSGAWGGSEGAGPGKPRFLKCTLFSSPHRRHTPLRHGETRLPPESESTFRAGRSQSTGPGSVKGPQIPQGCRVSSVPPSLGVSLAGVAQWLSVSL</sequence>
<proteinExistence type="predicted"/>
<gene>
    <name evidence="3" type="ORF">mMyoMyo1_011578</name>
</gene>
<reference evidence="3 4" key="1">
    <citation type="journal article" date="2020" name="Nature">
        <title>Six reference-quality genomes reveal evolution of bat adaptations.</title>
        <authorList>
            <person name="Jebb D."/>
            <person name="Huang Z."/>
            <person name="Pippel M."/>
            <person name="Hughes G.M."/>
            <person name="Lavrichenko K."/>
            <person name="Devanna P."/>
            <person name="Winkler S."/>
            <person name="Jermiin L.S."/>
            <person name="Skirmuntt E.C."/>
            <person name="Katzourakis A."/>
            <person name="Burkitt-Gray L."/>
            <person name="Ray D.A."/>
            <person name="Sullivan K.A.M."/>
            <person name="Roscito J.G."/>
            <person name="Kirilenko B.M."/>
            <person name="Davalos L.M."/>
            <person name="Corthals A.P."/>
            <person name="Power M.L."/>
            <person name="Jones G."/>
            <person name="Ransome R.D."/>
            <person name="Dechmann D.K.N."/>
            <person name="Locatelli A.G."/>
            <person name="Puechmaille S.J."/>
            <person name="Fedrigo O."/>
            <person name="Jarvis E.D."/>
            <person name="Hiller M."/>
            <person name="Vernes S.C."/>
            <person name="Myers E.W."/>
            <person name="Teeling E.C."/>
        </authorList>
    </citation>
    <scope>NUCLEOTIDE SEQUENCE [LARGE SCALE GENOMIC DNA]</scope>
    <source>
        <strain evidence="3">MMyoMyo1</strain>
        <tissue evidence="3">Flight muscle</tissue>
    </source>
</reference>
<dbReference type="EMBL" id="JABWUV010000006">
    <property type="protein sequence ID" value="KAF6348988.1"/>
    <property type="molecule type" value="Genomic_DNA"/>
</dbReference>
<feature type="compositionally biased region" description="Polar residues" evidence="1">
    <location>
        <begin position="144"/>
        <end position="158"/>
    </location>
</feature>
<name>A0A7J7XHK3_MYOMY</name>
<feature type="region of interest" description="Disordered" evidence="1">
    <location>
        <begin position="127"/>
        <end position="168"/>
    </location>
</feature>
<dbReference type="AlphaFoldDB" id="A0A7J7XHK3"/>
<keyword evidence="2" id="KW-1133">Transmembrane helix</keyword>
<evidence type="ECO:0000256" key="1">
    <source>
        <dbReference type="SAM" id="MobiDB-lite"/>
    </source>
</evidence>
<keyword evidence="2" id="KW-0812">Transmembrane</keyword>
<evidence type="ECO:0000256" key="2">
    <source>
        <dbReference type="SAM" id="Phobius"/>
    </source>
</evidence>
<comment type="caution">
    <text evidence="3">The sequence shown here is derived from an EMBL/GenBank/DDBJ whole genome shotgun (WGS) entry which is preliminary data.</text>
</comment>
<dbReference type="Proteomes" id="UP000527355">
    <property type="component" value="Unassembled WGS sequence"/>
</dbReference>
<feature type="transmembrane region" description="Helical" evidence="2">
    <location>
        <begin position="12"/>
        <end position="29"/>
    </location>
</feature>
<keyword evidence="2" id="KW-0472">Membrane</keyword>
<protein>
    <submittedName>
        <fullName evidence="3">Uncharacterized protein</fullName>
    </submittedName>
</protein>
<accession>A0A7J7XHK3</accession>
<evidence type="ECO:0000313" key="4">
    <source>
        <dbReference type="Proteomes" id="UP000527355"/>
    </source>
</evidence>
<keyword evidence="4" id="KW-1185">Reference proteome</keyword>